<sequence length="257" mass="28414">MLQQRIGILGAIPQEINGFLTLLQEVTETSIGGRIYYQGMLGNQSVVVVYSRIGKVAAAATVTTLLLEFGVTEIIFIGVAGAIHPNVKVGDVVIASELMQYDMDASPLRPKYEIPLLEKSYFETDSIRTQKAMEKVNQVINSTNITTLISLQELQKFDISAPTVHLGTIASGDQFFSTNKQKEQIQRALPHVLCVEMEGAAIAQVCYEFDIPFIVIRTISDNANQEATFSFQAFIEQISLVYGKEIITRLLGNNTLY</sequence>
<dbReference type="Gene3D" id="3.40.50.1580">
    <property type="entry name" value="Nucleoside phosphorylase domain"/>
    <property type="match status" value="1"/>
</dbReference>
<reference evidence="7 8" key="1">
    <citation type="submission" date="2019-03" db="EMBL/GenBank/DDBJ databases">
        <title>Genomic Encyclopedia of Archaeal and Bacterial Type Strains, Phase II (KMG-II): from individual species to whole genera.</title>
        <authorList>
            <person name="Goeker M."/>
        </authorList>
    </citation>
    <scope>NUCLEOTIDE SEQUENCE [LARGE SCALE GENOMIC DNA]</scope>
    <source>
        <strain evidence="7 8">DSM 28213</strain>
    </source>
</reference>
<dbReference type="GO" id="GO:0008930">
    <property type="term" value="F:methylthioadenosine nucleosidase activity"/>
    <property type="evidence" value="ECO:0007669"/>
    <property type="project" value="InterPro"/>
</dbReference>
<dbReference type="PANTHER" id="PTHR46832:SF1">
    <property type="entry name" value="5'-METHYLTHIOADENOSINE_S-ADENOSYLHOMOCYSTEINE NUCLEOSIDASE"/>
    <property type="match status" value="1"/>
</dbReference>
<gene>
    <name evidence="7" type="ORF">C8P70_11327</name>
</gene>
<keyword evidence="8" id="KW-1185">Reference proteome</keyword>
<proteinExistence type="predicted"/>
<accession>A0A4V3E8D0</accession>
<feature type="domain" description="Nucleoside phosphorylase" evidence="6">
    <location>
        <begin position="5"/>
        <end position="236"/>
    </location>
</feature>
<dbReference type="GO" id="GO:0008782">
    <property type="term" value="F:adenosylhomocysteine nucleosidase activity"/>
    <property type="evidence" value="ECO:0007669"/>
    <property type="project" value="UniProtKB-EC"/>
</dbReference>
<dbReference type="GO" id="GO:0009164">
    <property type="term" value="P:nucleoside catabolic process"/>
    <property type="evidence" value="ECO:0007669"/>
    <property type="project" value="InterPro"/>
</dbReference>
<evidence type="ECO:0000313" key="7">
    <source>
        <dbReference type="EMBL" id="TDS58115.1"/>
    </source>
</evidence>
<dbReference type="GO" id="GO:0019509">
    <property type="term" value="P:L-methionine salvage from methylthioadenosine"/>
    <property type="evidence" value="ECO:0007669"/>
    <property type="project" value="UniProtKB-UniPathway"/>
</dbReference>
<dbReference type="OrthoDB" id="9792278at2"/>
<dbReference type="RefSeq" id="WP_133712568.1">
    <property type="nucleotide sequence ID" value="NZ_SOAG01000013.1"/>
</dbReference>
<dbReference type="SUPFAM" id="SSF53167">
    <property type="entry name" value="Purine and uridine phosphorylases"/>
    <property type="match status" value="1"/>
</dbReference>
<evidence type="ECO:0000259" key="6">
    <source>
        <dbReference type="Pfam" id="PF01048"/>
    </source>
</evidence>
<dbReference type="GO" id="GO:0005829">
    <property type="term" value="C:cytosol"/>
    <property type="evidence" value="ECO:0007669"/>
    <property type="project" value="TreeGrafter"/>
</dbReference>
<dbReference type="NCBIfam" id="NF004079">
    <property type="entry name" value="PRK05584.1"/>
    <property type="match status" value="1"/>
</dbReference>
<protein>
    <recommendedName>
        <fullName evidence="2">adenosylhomocysteine nucleosidase</fullName>
        <ecNumber evidence="2">3.2.2.9</ecNumber>
    </recommendedName>
</protein>
<dbReference type="Proteomes" id="UP000295215">
    <property type="component" value="Unassembled WGS sequence"/>
</dbReference>
<evidence type="ECO:0000256" key="2">
    <source>
        <dbReference type="ARBA" id="ARBA00011974"/>
    </source>
</evidence>
<evidence type="ECO:0000256" key="1">
    <source>
        <dbReference type="ARBA" id="ARBA00004945"/>
    </source>
</evidence>
<keyword evidence="5" id="KW-0486">Methionine biosynthesis</keyword>
<dbReference type="AlphaFoldDB" id="A0A4V3E8D0"/>
<comment type="caution">
    <text evidence="7">The sequence shown here is derived from an EMBL/GenBank/DDBJ whole genome shotgun (WGS) entry which is preliminary data.</text>
</comment>
<dbReference type="GO" id="GO:0019284">
    <property type="term" value="P:L-methionine salvage from S-adenosylmethionine"/>
    <property type="evidence" value="ECO:0007669"/>
    <property type="project" value="TreeGrafter"/>
</dbReference>
<comment type="pathway">
    <text evidence="1">Amino-acid biosynthesis; L-methionine biosynthesis via salvage pathway; S-methyl-5-thio-alpha-D-ribose 1-phosphate from S-methyl-5'-thioadenosine (hydrolase route): step 1/2.</text>
</comment>
<dbReference type="NCBIfam" id="TIGR01704">
    <property type="entry name" value="MTA_SAH-Nsdase"/>
    <property type="match status" value="1"/>
</dbReference>
<dbReference type="EMBL" id="SOAG01000013">
    <property type="protein sequence ID" value="TDS58115.1"/>
    <property type="molecule type" value="Genomic_DNA"/>
</dbReference>
<dbReference type="InterPro" id="IPR035994">
    <property type="entry name" value="Nucleoside_phosphorylase_sf"/>
</dbReference>
<evidence type="ECO:0000313" key="8">
    <source>
        <dbReference type="Proteomes" id="UP000295215"/>
    </source>
</evidence>
<dbReference type="InterPro" id="IPR010049">
    <property type="entry name" value="MTA_SAH_Nsdase"/>
</dbReference>
<dbReference type="UniPathway" id="UPA00904">
    <property type="reaction ID" value="UER00871"/>
</dbReference>
<organism evidence="7 8">
    <name type="scientific">Myroides indicus</name>
    <dbReference type="NCBI Taxonomy" id="1323422"/>
    <lineage>
        <taxon>Bacteria</taxon>
        <taxon>Pseudomonadati</taxon>
        <taxon>Bacteroidota</taxon>
        <taxon>Flavobacteriia</taxon>
        <taxon>Flavobacteriales</taxon>
        <taxon>Flavobacteriaceae</taxon>
        <taxon>Myroides</taxon>
    </lineage>
</organism>
<dbReference type="InterPro" id="IPR000845">
    <property type="entry name" value="Nucleoside_phosphorylase_d"/>
</dbReference>
<evidence type="ECO:0000256" key="5">
    <source>
        <dbReference type="ARBA" id="ARBA00023167"/>
    </source>
</evidence>
<keyword evidence="4" id="KW-0378">Hydrolase</keyword>
<dbReference type="Pfam" id="PF01048">
    <property type="entry name" value="PNP_UDP_1"/>
    <property type="match status" value="1"/>
</dbReference>
<dbReference type="EC" id="3.2.2.9" evidence="2"/>
<dbReference type="PANTHER" id="PTHR46832">
    <property type="entry name" value="5'-METHYLTHIOADENOSINE/S-ADENOSYLHOMOCYSTEINE NUCLEOSIDASE"/>
    <property type="match status" value="1"/>
</dbReference>
<dbReference type="CDD" id="cd09008">
    <property type="entry name" value="MTAN"/>
    <property type="match status" value="1"/>
</dbReference>
<evidence type="ECO:0000256" key="4">
    <source>
        <dbReference type="ARBA" id="ARBA00022801"/>
    </source>
</evidence>
<name>A0A4V3E8D0_9FLAO</name>
<evidence type="ECO:0000256" key="3">
    <source>
        <dbReference type="ARBA" id="ARBA00022605"/>
    </source>
</evidence>
<keyword evidence="3" id="KW-0028">Amino-acid biosynthesis</keyword>